<feature type="domain" description="Cytochrome c" evidence="6">
    <location>
        <begin position="53"/>
        <end position="145"/>
    </location>
</feature>
<evidence type="ECO:0000256" key="3">
    <source>
        <dbReference type="ARBA" id="ARBA00023004"/>
    </source>
</evidence>
<dbReference type="AlphaFoldDB" id="A0A2U8WEY8"/>
<dbReference type="InterPro" id="IPR036909">
    <property type="entry name" value="Cyt_c-like_dom_sf"/>
</dbReference>
<proteinExistence type="predicted"/>
<protein>
    <submittedName>
        <fullName evidence="7">Cytochrome C</fullName>
    </submittedName>
</protein>
<organism evidence="7 8">
    <name type="scientific">Methylobacterium durans</name>
    <dbReference type="NCBI Taxonomy" id="2202825"/>
    <lineage>
        <taxon>Bacteria</taxon>
        <taxon>Pseudomonadati</taxon>
        <taxon>Pseudomonadota</taxon>
        <taxon>Alphaproteobacteria</taxon>
        <taxon>Hyphomicrobiales</taxon>
        <taxon>Methylobacteriaceae</taxon>
        <taxon>Methylobacterium</taxon>
    </lineage>
</organism>
<dbReference type="InterPro" id="IPR009056">
    <property type="entry name" value="Cyt_c-like_dom"/>
</dbReference>
<evidence type="ECO:0000259" key="6">
    <source>
        <dbReference type="PROSITE" id="PS51007"/>
    </source>
</evidence>
<dbReference type="EMBL" id="CP029550">
    <property type="protein sequence ID" value="AWN44737.1"/>
    <property type="molecule type" value="Genomic_DNA"/>
</dbReference>
<feature type="signal peptide" evidence="5">
    <location>
        <begin position="1"/>
        <end position="18"/>
    </location>
</feature>
<dbReference type="GO" id="GO:0020037">
    <property type="term" value="F:heme binding"/>
    <property type="evidence" value="ECO:0007669"/>
    <property type="project" value="InterPro"/>
</dbReference>
<evidence type="ECO:0000256" key="2">
    <source>
        <dbReference type="ARBA" id="ARBA00022723"/>
    </source>
</evidence>
<dbReference type="OrthoDB" id="9779283at2"/>
<dbReference type="Pfam" id="PF13442">
    <property type="entry name" value="Cytochrome_CBB3"/>
    <property type="match status" value="1"/>
</dbReference>
<accession>A0A2U8WEY8</accession>
<keyword evidence="2 4" id="KW-0479">Metal-binding</keyword>
<dbReference type="Proteomes" id="UP000245926">
    <property type="component" value="Chromosome"/>
</dbReference>
<evidence type="ECO:0000256" key="4">
    <source>
        <dbReference type="PROSITE-ProRule" id="PRU00433"/>
    </source>
</evidence>
<dbReference type="PANTHER" id="PTHR35008">
    <property type="entry name" value="BLL4482 PROTEIN-RELATED"/>
    <property type="match status" value="1"/>
</dbReference>
<dbReference type="KEGG" id="mets:DK389_22800"/>
<dbReference type="GO" id="GO:0046872">
    <property type="term" value="F:metal ion binding"/>
    <property type="evidence" value="ECO:0007669"/>
    <property type="project" value="UniProtKB-KW"/>
</dbReference>
<reference evidence="8" key="1">
    <citation type="submission" date="2018-05" db="EMBL/GenBank/DDBJ databases">
        <title>Complete Genome Sequence of Methylobacterium sp. 17SD2-17.</title>
        <authorList>
            <person name="Srinivasan S."/>
        </authorList>
    </citation>
    <scope>NUCLEOTIDE SEQUENCE [LARGE SCALE GENOMIC DNA]</scope>
    <source>
        <strain evidence="8">17SD2-17</strain>
    </source>
</reference>
<dbReference type="PROSITE" id="PS51007">
    <property type="entry name" value="CYTC"/>
    <property type="match status" value="1"/>
</dbReference>
<dbReference type="PANTHER" id="PTHR35008:SF8">
    <property type="entry name" value="ALCOHOL DEHYDROGENASE CYTOCHROME C SUBUNIT"/>
    <property type="match status" value="1"/>
</dbReference>
<evidence type="ECO:0000313" key="7">
    <source>
        <dbReference type="EMBL" id="AWN44737.1"/>
    </source>
</evidence>
<feature type="chain" id="PRO_5016004497" evidence="5">
    <location>
        <begin position="19"/>
        <end position="182"/>
    </location>
</feature>
<dbReference type="Gene3D" id="1.10.760.10">
    <property type="entry name" value="Cytochrome c-like domain"/>
    <property type="match status" value="1"/>
</dbReference>
<dbReference type="SUPFAM" id="SSF46626">
    <property type="entry name" value="Cytochrome c"/>
    <property type="match status" value="1"/>
</dbReference>
<evidence type="ECO:0000256" key="5">
    <source>
        <dbReference type="SAM" id="SignalP"/>
    </source>
</evidence>
<gene>
    <name evidence="7" type="ORF">DK389_22800</name>
</gene>
<evidence type="ECO:0000256" key="1">
    <source>
        <dbReference type="ARBA" id="ARBA00022617"/>
    </source>
</evidence>
<keyword evidence="8" id="KW-1185">Reference proteome</keyword>
<name>A0A2U8WEY8_9HYPH</name>
<keyword evidence="5" id="KW-0732">Signal</keyword>
<sequence>MVAVLAAALAPCSVSAQMAPDTRLGVGQTVTEADLSAYFSIPPSGRGLPPGSGTAKEGEIVFRETCAACHGEQLQGNMSPGVGADKLIGGRGSVATNDPVKTTESYWPYATTLFDYVKRAMPFNAPGSLSDDQVYSVVAYVLAQGKIIKKDKKIDATTLPKVQMPNRDGFVADPRPELSLYR</sequence>
<keyword evidence="1 4" id="KW-0349">Heme</keyword>
<dbReference type="InterPro" id="IPR051459">
    <property type="entry name" value="Cytochrome_c-type_DH"/>
</dbReference>
<keyword evidence="3 4" id="KW-0408">Iron</keyword>
<dbReference type="GO" id="GO:0009055">
    <property type="term" value="F:electron transfer activity"/>
    <property type="evidence" value="ECO:0007669"/>
    <property type="project" value="InterPro"/>
</dbReference>
<evidence type="ECO:0000313" key="8">
    <source>
        <dbReference type="Proteomes" id="UP000245926"/>
    </source>
</evidence>